<keyword evidence="1" id="KW-0732">Signal</keyword>
<sequence length="559" mass="63225">MRTGLRHQNVLDLSQVTIGERLTIADANSFEEIILPTDSKLINLTINQTLVENLDLSQQKKLESLSFYSNFNLKNIDFGPAGQHIGKLKHIDISKSPIESIIFNPNPDLNFLGLVSLQLKNLDISALTNLKHLIVEDIKLPSIDLSKNTELEEIEVNLTNIENFDFRTNTKLSTVNIHAPFQVTSDNVIQSLALWQASADALDFSNLNVLESLYLNQLNGEHLNLSNLPNGAQFIDIIDSDIKTINLKALDYNKIPYVNLVKNYFLTCILVDDVDLANNMNYWYKEDWNVYTTDCANIPPSEDVVNFIDKPLKKSFLQNDEINLNKDNEIQISEAEAYDYGLYFSAQDIMTETSWLPAFKNVRGISFGEVNIKDINLSGNLEISYFSLFRNDKIEQIDLSKNTKLFEIAIETNPNLEYVNLGNFASKGETTYLWMSANPKLKCIQVDNVEDAKQKVEQEDWYFESIDNPEDLFSTTCFATLATNAVNKEKIMLYPNPVSSVLNISKAATVLIYNTVGQLVKSEKNTSSVDVSNLNSGVYYIMLLDNNGKVIQKSKIIKN</sequence>
<evidence type="ECO:0000259" key="2">
    <source>
        <dbReference type="Pfam" id="PF18962"/>
    </source>
</evidence>
<dbReference type="Gene3D" id="3.80.10.10">
    <property type="entry name" value="Ribonuclease Inhibitor"/>
    <property type="match status" value="2"/>
</dbReference>
<dbReference type="Pfam" id="PF18962">
    <property type="entry name" value="Por_Secre_tail"/>
    <property type="match status" value="1"/>
</dbReference>
<dbReference type="SUPFAM" id="SSF52058">
    <property type="entry name" value="L domain-like"/>
    <property type="match status" value="1"/>
</dbReference>
<feature type="domain" description="Secretion system C-terminal sorting" evidence="2">
    <location>
        <begin position="493"/>
        <end position="556"/>
    </location>
</feature>
<dbReference type="Proteomes" id="UP000191112">
    <property type="component" value="Unassembled WGS sequence"/>
</dbReference>
<evidence type="ECO:0000313" key="4">
    <source>
        <dbReference type="Proteomes" id="UP000191112"/>
    </source>
</evidence>
<reference evidence="3 4" key="1">
    <citation type="submission" date="2017-02" db="EMBL/GenBank/DDBJ databases">
        <authorList>
            <person name="Peterson S.W."/>
        </authorList>
    </citation>
    <scope>NUCLEOTIDE SEQUENCE [LARGE SCALE GENOMIC DNA]</scope>
    <source>
        <strain evidence="3 4">DSM 22323</strain>
    </source>
</reference>
<dbReference type="InterPro" id="IPR032675">
    <property type="entry name" value="LRR_dom_sf"/>
</dbReference>
<dbReference type="AlphaFoldDB" id="A0A1T5EIT7"/>
<protein>
    <submittedName>
        <fullName evidence="3">Por secretion system C-terminal sorting domain-containing protein</fullName>
    </submittedName>
</protein>
<organism evidence="3 4">
    <name type="scientific">Soonwooa buanensis</name>
    <dbReference type="NCBI Taxonomy" id="619805"/>
    <lineage>
        <taxon>Bacteria</taxon>
        <taxon>Pseudomonadati</taxon>
        <taxon>Bacteroidota</taxon>
        <taxon>Flavobacteriia</taxon>
        <taxon>Flavobacteriales</taxon>
        <taxon>Weeksellaceae</taxon>
        <taxon>Chryseobacterium group</taxon>
        <taxon>Soonwooa</taxon>
    </lineage>
</organism>
<gene>
    <name evidence="3" type="ORF">SAMN05660477_01446</name>
</gene>
<evidence type="ECO:0000256" key="1">
    <source>
        <dbReference type="ARBA" id="ARBA00022729"/>
    </source>
</evidence>
<dbReference type="InterPro" id="IPR026444">
    <property type="entry name" value="Secre_tail"/>
</dbReference>
<accession>A0A1T5EIT7</accession>
<dbReference type="STRING" id="619805.SAMN05660477_01446"/>
<dbReference type="EMBL" id="FUYZ01000003">
    <property type="protein sequence ID" value="SKB83799.1"/>
    <property type="molecule type" value="Genomic_DNA"/>
</dbReference>
<dbReference type="NCBIfam" id="TIGR04183">
    <property type="entry name" value="Por_Secre_tail"/>
    <property type="match status" value="1"/>
</dbReference>
<proteinExistence type="predicted"/>
<keyword evidence="4" id="KW-1185">Reference proteome</keyword>
<dbReference type="RefSeq" id="WP_079666688.1">
    <property type="nucleotide sequence ID" value="NZ_FUYZ01000003.1"/>
</dbReference>
<dbReference type="OrthoDB" id="3179827at2"/>
<name>A0A1T5EIT7_9FLAO</name>
<evidence type="ECO:0000313" key="3">
    <source>
        <dbReference type="EMBL" id="SKB83799.1"/>
    </source>
</evidence>